<protein>
    <submittedName>
        <fullName evidence="1">Uncharacterized protein</fullName>
    </submittedName>
</protein>
<comment type="caution">
    <text evidence="1">The sequence shown here is derived from an EMBL/GenBank/DDBJ whole genome shotgun (WGS) entry which is preliminary data.</text>
</comment>
<reference evidence="1 2" key="1">
    <citation type="journal article" date="2022" name="Hortic Res">
        <title>A haplotype resolved chromosomal level avocado genome allows analysis of novel avocado genes.</title>
        <authorList>
            <person name="Nath O."/>
            <person name="Fletcher S.J."/>
            <person name="Hayward A."/>
            <person name="Shaw L.M."/>
            <person name="Masouleh A.K."/>
            <person name="Furtado A."/>
            <person name="Henry R.J."/>
            <person name="Mitter N."/>
        </authorList>
    </citation>
    <scope>NUCLEOTIDE SEQUENCE [LARGE SCALE GENOMIC DNA]</scope>
    <source>
        <strain evidence="2">cv. Hass</strain>
    </source>
</reference>
<evidence type="ECO:0000313" key="1">
    <source>
        <dbReference type="EMBL" id="KAJ8624148.1"/>
    </source>
</evidence>
<dbReference type="Proteomes" id="UP001234297">
    <property type="component" value="Chromosome 11"/>
</dbReference>
<sequence>MYFCSRTRKPHNMYQAMTLPEATVEIEISEDTELVHFNFNGLGLEINVTEDNCLKISLFFIRKLYLHYFGCYIFT</sequence>
<organism evidence="1 2">
    <name type="scientific">Persea americana</name>
    <name type="common">Avocado</name>
    <dbReference type="NCBI Taxonomy" id="3435"/>
    <lineage>
        <taxon>Eukaryota</taxon>
        <taxon>Viridiplantae</taxon>
        <taxon>Streptophyta</taxon>
        <taxon>Embryophyta</taxon>
        <taxon>Tracheophyta</taxon>
        <taxon>Spermatophyta</taxon>
        <taxon>Magnoliopsida</taxon>
        <taxon>Magnoliidae</taxon>
        <taxon>Laurales</taxon>
        <taxon>Lauraceae</taxon>
        <taxon>Persea</taxon>
    </lineage>
</organism>
<keyword evidence="2" id="KW-1185">Reference proteome</keyword>
<evidence type="ECO:0000313" key="2">
    <source>
        <dbReference type="Proteomes" id="UP001234297"/>
    </source>
</evidence>
<name>A0ACC2KT43_PERAE</name>
<dbReference type="EMBL" id="CM056819">
    <property type="protein sequence ID" value="KAJ8624148.1"/>
    <property type="molecule type" value="Genomic_DNA"/>
</dbReference>
<proteinExistence type="predicted"/>
<gene>
    <name evidence="1" type="ORF">MRB53_032678</name>
</gene>
<accession>A0ACC2KT43</accession>